<dbReference type="Proteomes" id="UP000005223">
    <property type="component" value="Chromosome"/>
</dbReference>
<dbReference type="Pfam" id="PF04471">
    <property type="entry name" value="Mrr_cat"/>
    <property type="match status" value="1"/>
</dbReference>
<dbReference type="InParanoid" id="O27278"/>
<dbReference type="PATRIC" id="fig|187420.15.peg.1188"/>
<sequence>MFMKSTEKCLKEWNAIVEALGHGKQTILIRKYKTNLKEFLLYPTVSYTNENDYLKSFQEKHHSFVEKYSFPHKEGEKTEIKYFATVEKILERPPRIIPSENFYIWRRGHVKSYLNGKNAYIWVLRVYRLKKPYMADLAYGPGVYANLKERVSLKGAEPVLTDKEFSETLEKLTPEESLQYGYQTLRDELAMELLENIRSCSTGFFKKMIVDLLLKMGYGGSRKDADEAIEKGGDGGIEGIIKEDKLGLDTIYIQAKRGSISRPEIQKFASALEGQAKKGVFITTSSFSRAAQEYASSIDNRIVLIDGDELAQLMIDHDVGVSKVTSYDIKKIDTDYFSEE</sequence>
<dbReference type="EnsemblBacteria" id="AAB85699">
    <property type="protein sequence ID" value="AAB85699"/>
    <property type="gene ID" value="MTH_1210"/>
</dbReference>
<keyword evidence="3" id="KW-1185">Reference proteome</keyword>
<name>O27278_METTH</name>
<dbReference type="PIR" id="F69028">
    <property type="entry name" value="F69028"/>
</dbReference>
<evidence type="ECO:0000313" key="3">
    <source>
        <dbReference type="Proteomes" id="UP000005223"/>
    </source>
</evidence>
<dbReference type="SUPFAM" id="SSF52980">
    <property type="entry name" value="Restriction endonuclease-like"/>
    <property type="match status" value="1"/>
</dbReference>
<dbReference type="GO" id="GO:0009307">
    <property type="term" value="P:DNA restriction-modification system"/>
    <property type="evidence" value="ECO:0007669"/>
    <property type="project" value="InterPro"/>
</dbReference>
<evidence type="ECO:0000259" key="1">
    <source>
        <dbReference type="Pfam" id="PF04471"/>
    </source>
</evidence>
<dbReference type="InterPro" id="IPR011335">
    <property type="entry name" value="Restrct_endonuc-II-like"/>
</dbReference>
<dbReference type="InterPro" id="IPR011856">
    <property type="entry name" value="tRNA_endonuc-like_dom_sf"/>
</dbReference>
<dbReference type="HOGENOM" id="CLU_815385_0_0_2"/>
<dbReference type="InterPro" id="IPR052906">
    <property type="entry name" value="Type_IV_Methyl-Rstrct_Enzyme"/>
</dbReference>
<dbReference type="PANTHER" id="PTHR30015:SF7">
    <property type="entry name" value="TYPE IV METHYL-DIRECTED RESTRICTION ENZYME ECOKMRR"/>
    <property type="match status" value="1"/>
</dbReference>
<dbReference type="InterPro" id="IPR007560">
    <property type="entry name" value="Restrct_endonuc_IV_Mrr"/>
</dbReference>
<reference evidence="2 3" key="1">
    <citation type="journal article" date="1997" name="J. Bacteriol.">
        <title>Complete genome sequence of Methanobacterium thermoautotrophicum deltaH: functional analysis and comparative genomics.</title>
        <authorList>
            <person name="Smith D.R."/>
            <person name="Doucette-Stamm L.A."/>
            <person name="Deloughery C."/>
            <person name="Lee H.-M."/>
            <person name="Dubois J."/>
            <person name="Aldredge T."/>
            <person name="Bashirzadeh R."/>
            <person name="Blakely D."/>
            <person name="Cook R."/>
            <person name="Gilbert K."/>
            <person name="Harrison D."/>
            <person name="Hoang L."/>
            <person name="Keagle P."/>
            <person name="Lumm W."/>
            <person name="Pothier B."/>
            <person name="Qiu D."/>
            <person name="Spadafora R."/>
            <person name="Vicare R."/>
            <person name="Wang Y."/>
            <person name="Wierzbowski J."/>
            <person name="Gibson R."/>
            <person name="Jiwani N."/>
            <person name="Caruso A."/>
            <person name="Bush D."/>
            <person name="Safer H."/>
            <person name="Patwell D."/>
            <person name="Prabhakar S."/>
            <person name="McDougall S."/>
            <person name="Shimer G."/>
            <person name="Goyal A."/>
            <person name="Pietrovski S."/>
            <person name="Church G.M."/>
            <person name="Daniels C.J."/>
            <person name="Mao J.-i."/>
            <person name="Rice P."/>
            <person name="Nolling J."/>
            <person name="Reeve J.N."/>
        </authorList>
    </citation>
    <scope>NUCLEOTIDE SEQUENCE [LARGE SCALE GENOMIC DNA]</scope>
    <source>
        <strain evidence="3">ATCC 29096 / DSM 1053 / JCM 10044 / NBRC 100330 / Delta H</strain>
    </source>
</reference>
<dbReference type="InterPro" id="IPR014923">
    <property type="entry name" value="DUF1802"/>
</dbReference>
<organism evidence="2 3">
    <name type="scientific">Methanothermobacter thermautotrophicus (strain ATCC 29096 / DSM 1053 / JCM 10044 / NBRC 100330 / Delta H)</name>
    <name type="common">Methanobacterium thermoautotrophicum</name>
    <dbReference type="NCBI Taxonomy" id="187420"/>
    <lineage>
        <taxon>Archaea</taxon>
        <taxon>Methanobacteriati</taxon>
        <taxon>Methanobacteriota</taxon>
        <taxon>Methanomada group</taxon>
        <taxon>Methanobacteria</taxon>
        <taxon>Methanobacteriales</taxon>
        <taxon>Methanobacteriaceae</taxon>
        <taxon>Methanothermobacter</taxon>
    </lineage>
</organism>
<dbReference type="GO" id="GO:0015666">
    <property type="term" value="F:restriction endodeoxyribonuclease activity"/>
    <property type="evidence" value="ECO:0007669"/>
    <property type="project" value="TreeGrafter"/>
</dbReference>
<proteinExistence type="predicted"/>
<dbReference type="PaxDb" id="187420-MTH_1210"/>
<accession>O27278</accession>
<dbReference type="PANTHER" id="PTHR30015">
    <property type="entry name" value="MRR RESTRICTION SYSTEM PROTEIN"/>
    <property type="match status" value="1"/>
</dbReference>
<dbReference type="STRING" id="187420.MTH_1210"/>
<evidence type="ECO:0000313" key="2">
    <source>
        <dbReference type="EMBL" id="AAB85699.1"/>
    </source>
</evidence>
<dbReference type="KEGG" id="mth:MTH_1210"/>
<gene>
    <name evidence="2" type="ordered locus">MTH_1210</name>
</gene>
<dbReference type="EMBL" id="AE000666">
    <property type="protein sequence ID" value="AAB85699.1"/>
    <property type="molecule type" value="Genomic_DNA"/>
</dbReference>
<protein>
    <submittedName>
        <fullName evidence="2">Mrr restriction system related protein</fullName>
    </submittedName>
</protein>
<dbReference type="REBASE" id="4723">
    <property type="entry name" value="MthHMrrP"/>
</dbReference>
<dbReference type="AlphaFoldDB" id="O27278"/>
<dbReference type="GO" id="GO:0003677">
    <property type="term" value="F:DNA binding"/>
    <property type="evidence" value="ECO:0007669"/>
    <property type="project" value="InterPro"/>
</dbReference>
<feature type="domain" description="Restriction endonuclease type IV Mrr" evidence="1">
    <location>
        <begin position="197"/>
        <end position="314"/>
    </location>
</feature>
<dbReference type="Gene3D" id="3.40.1350.10">
    <property type="match status" value="1"/>
</dbReference>
<dbReference type="Pfam" id="PF08819">
    <property type="entry name" value="DUF1802"/>
    <property type="match status" value="1"/>
</dbReference>